<keyword evidence="8" id="KW-1133">Transmembrane helix</keyword>
<accession>A0A212IWS1</accession>
<dbReference type="PANTHER" id="PTHR43390:SF1">
    <property type="entry name" value="CHLOROPLAST PROCESSING PEPTIDASE"/>
    <property type="match status" value="1"/>
</dbReference>
<evidence type="ECO:0000256" key="3">
    <source>
        <dbReference type="ARBA" id="ARBA00009370"/>
    </source>
</evidence>
<evidence type="ECO:0000256" key="8">
    <source>
        <dbReference type="RuleBase" id="RU003993"/>
    </source>
</evidence>
<dbReference type="GO" id="GO:0005886">
    <property type="term" value="C:plasma membrane"/>
    <property type="evidence" value="ECO:0007669"/>
    <property type="project" value="UniProtKB-SubCell"/>
</dbReference>
<evidence type="ECO:0000256" key="2">
    <source>
        <dbReference type="ARBA" id="ARBA00004401"/>
    </source>
</evidence>
<evidence type="ECO:0000256" key="9">
    <source>
        <dbReference type="RuleBase" id="RU362042"/>
    </source>
</evidence>
<protein>
    <recommendedName>
        <fullName evidence="4 8">Signal peptidase I</fullName>
        <ecNumber evidence="4 8">3.4.21.89</ecNumber>
    </recommendedName>
</protein>
<dbReference type="PROSITE" id="PS00760">
    <property type="entry name" value="SPASE_I_2"/>
    <property type="match status" value="1"/>
</dbReference>
<evidence type="ECO:0000256" key="7">
    <source>
        <dbReference type="PIRSR" id="PIRSR600223-1"/>
    </source>
</evidence>
<comment type="catalytic activity">
    <reaction evidence="1 8">
        <text>Cleavage of hydrophobic, N-terminal signal or leader sequences from secreted and periplasmic proteins.</text>
        <dbReference type="EC" id="3.4.21.89"/>
    </reaction>
</comment>
<feature type="active site" evidence="7">
    <location>
        <position position="60"/>
    </location>
</feature>
<dbReference type="InterPro" id="IPR000223">
    <property type="entry name" value="Pept_S26A_signal_pept_1"/>
</dbReference>
<evidence type="ECO:0000256" key="5">
    <source>
        <dbReference type="ARBA" id="ARBA00022670"/>
    </source>
</evidence>
<dbReference type="InterPro" id="IPR019758">
    <property type="entry name" value="Pept_S26A_signal_pept_1_CS"/>
</dbReference>
<keyword evidence="5 8" id="KW-0645">Protease</keyword>
<feature type="active site" evidence="7">
    <location>
        <position position="96"/>
    </location>
</feature>
<sequence length="190" mass="21260">MEERKIPTTRQLKEELLHERKKKEYRRTLRSTVYILLVVAAVSVLVATLFLPVLQVTGTSMEPTLETGQIVVAVKNAEFERGDVIAFYYNNKVLLKRVIGLPGDKIVINADGNVSVNGEALEEPYLSEKSLGQTDIEYPYQVPDGKIFVMGDHRATSVDSRTSAVGCIADEFIVGKVVFRVWPTNRFGEV</sequence>
<comment type="similarity">
    <text evidence="3 9">Belongs to the peptidase S26 family.</text>
</comment>
<dbReference type="Pfam" id="PF10502">
    <property type="entry name" value="Peptidase_S26"/>
    <property type="match status" value="1"/>
</dbReference>
<dbReference type="PROSITE" id="PS00501">
    <property type="entry name" value="SPASE_I_1"/>
    <property type="match status" value="1"/>
</dbReference>
<dbReference type="EMBL" id="FLUN01000001">
    <property type="protein sequence ID" value="SBV91620.1"/>
    <property type="molecule type" value="Genomic_DNA"/>
</dbReference>
<evidence type="ECO:0000259" key="10">
    <source>
        <dbReference type="Pfam" id="PF10502"/>
    </source>
</evidence>
<feature type="transmembrane region" description="Helical" evidence="8">
    <location>
        <begin position="31"/>
        <end position="54"/>
    </location>
</feature>
<dbReference type="SUPFAM" id="SSF51306">
    <property type="entry name" value="LexA/Signal peptidase"/>
    <property type="match status" value="1"/>
</dbReference>
<dbReference type="GO" id="GO:0004252">
    <property type="term" value="F:serine-type endopeptidase activity"/>
    <property type="evidence" value="ECO:0007669"/>
    <property type="project" value="InterPro"/>
</dbReference>
<gene>
    <name evidence="11" type="ORF">KL86CLO1_10144</name>
</gene>
<dbReference type="AlphaFoldDB" id="A0A212IWS1"/>
<dbReference type="PRINTS" id="PR00727">
    <property type="entry name" value="LEADERPTASE"/>
</dbReference>
<evidence type="ECO:0000313" key="11">
    <source>
        <dbReference type="EMBL" id="SBV91620.1"/>
    </source>
</evidence>
<dbReference type="PROSITE" id="PS00761">
    <property type="entry name" value="SPASE_I_3"/>
    <property type="match status" value="1"/>
</dbReference>
<keyword evidence="8" id="KW-0472">Membrane</keyword>
<dbReference type="CDD" id="cd06530">
    <property type="entry name" value="S26_SPase_I"/>
    <property type="match status" value="1"/>
</dbReference>
<organism evidence="11">
    <name type="scientific">uncultured Eubacteriales bacterium</name>
    <dbReference type="NCBI Taxonomy" id="172733"/>
    <lineage>
        <taxon>Bacteria</taxon>
        <taxon>Bacillati</taxon>
        <taxon>Bacillota</taxon>
        <taxon>Clostridia</taxon>
        <taxon>Eubacteriales</taxon>
        <taxon>environmental samples</taxon>
    </lineage>
</organism>
<dbReference type="Gene3D" id="2.10.109.10">
    <property type="entry name" value="Umud Fragment, subunit A"/>
    <property type="match status" value="1"/>
</dbReference>
<dbReference type="InterPro" id="IPR019533">
    <property type="entry name" value="Peptidase_S26"/>
</dbReference>
<name>A0A212IWS1_9FIRM</name>
<reference evidence="11" key="1">
    <citation type="submission" date="2016-04" db="EMBL/GenBank/DDBJ databases">
        <authorList>
            <person name="Evans L.H."/>
            <person name="Alamgir A."/>
            <person name="Owens N."/>
            <person name="Weber N.D."/>
            <person name="Virtaneva K."/>
            <person name="Barbian K."/>
            <person name="Babar A."/>
            <person name="Rosenke K."/>
        </authorList>
    </citation>
    <scope>NUCLEOTIDE SEQUENCE</scope>
    <source>
        <strain evidence="11">86</strain>
    </source>
</reference>
<dbReference type="InterPro" id="IPR019756">
    <property type="entry name" value="Pept_S26A_signal_pept_1_Ser-AS"/>
</dbReference>
<dbReference type="EC" id="3.4.21.89" evidence="4 8"/>
<keyword evidence="8" id="KW-0812">Transmembrane</keyword>
<proteinExistence type="inferred from homology"/>
<evidence type="ECO:0000256" key="4">
    <source>
        <dbReference type="ARBA" id="ARBA00013208"/>
    </source>
</evidence>
<keyword evidence="6 8" id="KW-0378">Hydrolase</keyword>
<evidence type="ECO:0000256" key="6">
    <source>
        <dbReference type="ARBA" id="ARBA00022801"/>
    </source>
</evidence>
<dbReference type="NCBIfam" id="TIGR02227">
    <property type="entry name" value="sigpep_I_bact"/>
    <property type="match status" value="1"/>
</dbReference>
<dbReference type="GO" id="GO:0009003">
    <property type="term" value="F:signal peptidase activity"/>
    <property type="evidence" value="ECO:0007669"/>
    <property type="project" value="UniProtKB-EC"/>
</dbReference>
<feature type="domain" description="Peptidase S26" evidence="10">
    <location>
        <begin position="31"/>
        <end position="182"/>
    </location>
</feature>
<evidence type="ECO:0000256" key="1">
    <source>
        <dbReference type="ARBA" id="ARBA00000677"/>
    </source>
</evidence>
<dbReference type="InterPro" id="IPR036286">
    <property type="entry name" value="LexA/Signal_pep-like_sf"/>
</dbReference>
<dbReference type="GO" id="GO:0006465">
    <property type="term" value="P:signal peptide processing"/>
    <property type="evidence" value="ECO:0007669"/>
    <property type="project" value="InterPro"/>
</dbReference>
<dbReference type="PANTHER" id="PTHR43390">
    <property type="entry name" value="SIGNAL PEPTIDASE I"/>
    <property type="match status" value="1"/>
</dbReference>
<dbReference type="InterPro" id="IPR019757">
    <property type="entry name" value="Pept_S26A_signal_pept_1_Lys-AS"/>
</dbReference>
<comment type="subcellular location">
    <subcellularLocation>
        <location evidence="2">Cell membrane</location>
        <topology evidence="2">Single-pass type II membrane protein</topology>
    </subcellularLocation>
    <subcellularLocation>
        <location evidence="9">Membrane</location>
        <topology evidence="9">Single-pass type II membrane protein</topology>
    </subcellularLocation>
</comment>